<evidence type="ECO:0000256" key="1">
    <source>
        <dbReference type="SAM" id="MobiDB-lite"/>
    </source>
</evidence>
<protein>
    <submittedName>
        <fullName evidence="2">Uncharacterized protein</fullName>
    </submittedName>
</protein>
<feature type="region of interest" description="Disordered" evidence="1">
    <location>
        <begin position="176"/>
        <end position="199"/>
    </location>
</feature>
<keyword evidence="3" id="KW-1185">Reference proteome</keyword>
<proteinExistence type="predicted"/>
<evidence type="ECO:0000313" key="2">
    <source>
        <dbReference type="EMBL" id="KAJ2793101.1"/>
    </source>
</evidence>
<feature type="non-terminal residue" evidence="2">
    <location>
        <position position="1"/>
    </location>
</feature>
<name>A0A9W8LQZ3_9FUNG</name>
<reference evidence="2" key="1">
    <citation type="submission" date="2022-07" db="EMBL/GenBank/DDBJ databases">
        <title>Phylogenomic reconstructions and comparative analyses of Kickxellomycotina fungi.</title>
        <authorList>
            <person name="Reynolds N.K."/>
            <person name="Stajich J.E."/>
            <person name="Barry K."/>
            <person name="Grigoriev I.V."/>
            <person name="Crous P."/>
            <person name="Smith M.E."/>
        </authorList>
    </citation>
    <scope>NUCLEOTIDE SEQUENCE</scope>
    <source>
        <strain evidence="2">NRRL 1565</strain>
    </source>
</reference>
<accession>A0A9W8LQZ3</accession>
<dbReference type="OrthoDB" id="5584977at2759"/>
<evidence type="ECO:0000313" key="3">
    <source>
        <dbReference type="Proteomes" id="UP001140094"/>
    </source>
</evidence>
<sequence length="199" mass="22320">RNQRHSFAHDDPGTELVARSSGMAISPPTSAAYPPVYADTPYQHYASRSPRYYHSPHSQHPQHHPAQQQQQQHPILPATPVTYYPQHQQYPPQQRPQQQQQYPVGISEPIEMTWQLRWMQDMSWPSVAARLLFTISMSTWAETVNVAGLKLGDIYFASSTMAPRLPSSVMRISLVTSPAPSPQTRPSGATSSLSAGRHL</sequence>
<dbReference type="AlphaFoldDB" id="A0A9W8LQZ3"/>
<organism evidence="2 3">
    <name type="scientific">Coemansia guatemalensis</name>
    <dbReference type="NCBI Taxonomy" id="2761395"/>
    <lineage>
        <taxon>Eukaryota</taxon>
        <taxon>Fungi</taxon>
        <taxon>Fungi incertae sedis</taxon>
        <taxon>Zoopagomycota</taxon>
        <taxon>Kickxellomycotina</taxon>
        <taxon>Kickxellomycetes</taxon>
        <taxon>Kickxellales</taxon>
        <taxon>Kickxellaceae</taxon>
        <taxon>Coemansia</taxon>
    </lineage>
</organism>
<feature type="non-terminal residue" evidence="2">
    <location>
        <position position="199"/>
    </location>
</feature>
<feature type="compositionally biased region" description="Low complexity" evidence="1">
    <location>
        <begin position="83"/>
        <end position="102"/>
    </location>
</feature>
<feature type="compositionally biased region" description="Low complexity" evidence="1">
    <location>
        <begin position="55"/>
        <end position="74"/>
    </location>
</feature>
<feature type="region of interest" description="Disordered" evidence="1">
    <location>
        <begin position="1"/>
        <end position="102"/>
    </location>
</feature>
<comment type="caution">
    <text evidence="2">The sequence shown here is derived from an EMBL/GenBank/DDBJ whole genome shotgun (WGS) entry which is preliminary data.</text>
</comment>
<dbReference type="Proteomes" id="UP001140094">
    <property type="component" value="Unassembled WGS sequence"/>
</dbReference>
<gene>
    <name evidence="2" type="ORF">H4R20_006643</name>
</gene>
<dbReference type="EMBL" id="JANBUO010003028">
    <property type="protein sequence ID" value="KAJ2793101.1"/>
    <property type="molecule type" value="Genomic_DNA"/>
</dbReference>